<feature type="transmembrane region" description="Helical" evidence="7">
    <location>
        <begin position="112"/>
        <end position="140"/>
    </location>
</feature>
<organism evidence="8 9">
    <name type="scientific">Vibrio aquimaris</name>
    <dbReference type="NCBI Taxonomy" id="2587862"/>
    <lineage>
        <taxon>Bacteria</taxon>
        <taxon>Pseudomonadati</taxon>
        <taxon>Pseudomonadota</taxon>
        <taxon>Gammaproteobacteria</taxon>
        <taxon>Vibrionales</taxon>
        <taxon>Vibrionaceae</taxon>
        <taxon>Vibrio</taxon>
    </lineage>
</organism>
<feature type="transmembrane region" description="Helical" evidence="7">
    <location>
        <begin position="364"/>
        <end position="386"/>
    </location>
</feature>
<dbReference type="CDD" id="cd06173">
    <property type="entry name" value="MFS_MefA_like"/>
    <property type="match status" value="1"/>
</dbReference>
<name>A0A5P9CPA4_9VIBR</name>
<evidence type="ECO:0000256" key="3">
    <source>
        <dbReference type="ARBA" id="ARBA00022475"/>
    </source>
</evidence>
<comment type="subcellular location">
    <subcellularLocation>
        <location evidence="1">Cell membrane</location>
        <topology evidence="1">Multi-pass membrane protein</topology>
    </subcellularLocation>
</comment>
<keyword evidence="6 7" id="KW-0472">Membrane</keyword>
<keyword evidence="9" id="KW-1185">Reference proteome</keyword>
<evidence type="ECO:0000313" key="9">
    <source>
        <dbReference type="Proteomes" id="UP000326936"/>
    </source>
</evidence>
<feature type="transmembrane region" description="Helical" evidence="7">
    <location>
        <begin position="86"/>
        <end position="106"/>
    </location>
</feature>
<dbReference type="GO" id="GO:0022857">
    <property type="term" value="F:transmembrane transporter activity"/>
    <property type="evidence" value="ECO:0007669"/>
    <property type="project" value="InterPro"/>
</dbReference>
<dbReference type="Gene3D" id="1.20.1250.20">
    <property type="entry name" value="MFS general substrate transporter like domains"/>
    <property type="match status" value="1"/>
</dbReference>
<dbReference type="PANTHER" id="PTHR43266">
    <property type="entry name" value="MACROLIDE-EFFLUX PROTEIN"/>
    <property type="match status" value="1"/>
</dbReference>
<sequence>MSQPNNTVMEGPDSGFSNLAYFMMLAATLISLLGTLMTDFALGQWVYKQTSSATAYGIIGFAALAPQLGFTPLVGTFLDRFPRGSIMIAGHVGAGLCSLSMMFLYSKEMLSFEWILVFVSIGSVFNSFISQSFMVLVPVLVKQEKLIKYQGFSQGGLGIVELSVPALSAFFLVTIGLKGVFIFDVVSFVSAIFILSFIVTKINRNDGRSESLDGEKVSVLQQVKFGFKYLMGHQYLLSLLIFMGVVNFSIGIVHVLLTPLVLSFSTVVELGTVLTAAGIGTLMGSFVLMLLSDVKDKNAFLCWILFFIGIILVNASLIFVNQSITIWVLMVIALMMTLLFVMVESVNQVIWQTSVPSELQGRVLSVQTLVTQMSLPLAFLVAGPMADFVFEPMLNEGGLLASNVGEIIGIGPGRGIAFLYSVCGLMILLSVAIFYKKSK</sequence>
<evidence type="ECO:0000256" key="5">
    <source>
        <dbReference type="ARBA" id="ARBA00022989"/>
    </source>
</evidence>
<dbReference type="Pfam" id="PF07690">
    <property type="entry name" value="MFS_1"/>
    <property type="match status" value="1"/>
</dbReference>
<geneLocation type="plasmid" evidence="9">
    <name>pthaf100_a</name>
</geneLocation>
<evidence type="ECO:0000313" key="8">
    <source>
        <dbReference type="EMBL" id="QFT28026.1"/>
    </source>
</evidence>
<dbReference type="EMBL" id="CP045351">
    <property type="protein sequence ID" value="QFT28026.1"/>
    <property type="molecule type" value="Genomic_DNA"/>
</dbReference>
<accession>A0A5P9CPA4</accession>
<dbReference type="Proteomes" id="UP000326936">
    <property type="component" value="Plasmid pTHAF100_a"/>
</dbReference>
<dbReference type="InterPro" id="IPR011701">
    <property type="entry name" value="MFS"/>
</dbReference>
<feature type="transmembrane region" description="Helical" evidence="7">
    <location>
        <begin position="416"/>
        <end position="435"/>
    </location>
</feature>
<feature type="transmembrane region" description="Helical" evidence="7">
    <location>
        <begin position="270"/>
        <end position="291"/>
    </location>
</feature>
<dbReference type="OrthoDB" id="5494559at2"/>
<keyword evidence="3" id="KW-1003">Cell membrane</keyword>
<feature type="transmembrane region" description="Helical" evidence="7">
    <location>
        <begin position="21"/>
        <end position="47"/>
    </location>
</feature>
<dbReference type="SUPFAM" id="SSF103473">
    <property type="entry name" value="MFS general substrate transporter"/>
    <property type="match status" value="1"/>
</dbReference>
<feature type="transmembrane region" description="Helical" evidence="7">
    <location>
        <begin position="235"/>
        <end position="258"/>
    </location>
</feature>
<evidence type="ECO:0000256" key="2">
    <source>
        <dbReference type="ARBA" id="ARBA00022448"/>
    </source>
</evidence>
<dbReference type="AlphaFoldDB" id="A0A5P9CPA4"/>
<keyword evidence="4 7" id="KW-0812">Transmembrane</keyword>
<reference evidence="8 9" key="1">
    <citation type="submission" date="2019-10" db="EMBL/GenBank/DDBJ databases">
        <title>Complete genome sequence of Vibrio sp. strain THAF100, isolated from non-filtered water from the water column of tank 6 of a marine aquarium containing stony-coral fragments. Water maintained at 26 degree C.</title>
        <authorList>
            <person name="Ruckert C."/>
            <person name="Franco A."/>
            <person name="Kalinowski J."/>
            <person name="Glaeser S."/>
        </authorList>
    </citation>
    <scope>NUCLEOTIDE SEQUENCE [LARGE SCALE GENOMIC DNA]</scope>
    <source>
        <strain evidence="8 9">THAF100</strain>
        <plasmid evidence="9">pthaf100_a</plasmid>
    </source>
</reference>
<evidence type="ECO:0000256" key="6">
    <source>
        <dbReference type="ARBA" id="ARBA00023136"/>
    </source>
</evidence>
<dbReference type="InterPro" id="IPR036259">
    <property type="entry name" value="MFS_trans_sf"/>
</dbReference>
<feature type="transmembrane region" description="Helical" evidence="7">
    <location>
        <begin position="53"/>
        <end position="74"/>
    </location>
</feature>
<dbReference type="RefSeq" id="WP_152432076.1">
    <property type="nucleotide sequence ID" value="NZ_CBCSDK010000021.1"/>
</dbReference>
<dbReference type="KEGG" id="vaq:FIV01_16680"/>
<feature type="transmembrane region" description="Helical" evidence="7">
    <location>
        <begin position="179"/>
        <end position="199"/>
    </location>
</feature>
<gene>
    <name evidence="8" type="ORF">FIV01_16680</name>
</gene>
<proteinExistence type="predicted"/>
<keyword evidence="8" id="KW-0614">Plasmid</keyword>
<dbReference type="GO" id="GO:0005886">
    <property type="term" value="C:plasma membrane"/>
    <property type="evidence" value="ECO:0007669"/>
    <property type="project" value="UniProtKB-SubCell"/>
</dbReference>
<dbReference type="PANTHER" id="PTHR43266:SF2">
    <property type="entry name" value="MAJOR FACILITATOR SUPERFAMILY (MFS) PROFILE DOMAIN-CONTAINING PROTEIN"/>
    <property type="match status" value="1"/>
</dbReference>
<feature type="transmembrane region" description="Helical" evidence="7">
    <location>
        <begin position="298"/>
        <end position="318"/>
    </location>
</feature>
<feature type="transmembrane region" description="Helical" evidence="7">
    <location>
        <begin position="152"/>
        <end position="173"/>
    </location>
</feature>
<protein>
    <submittedName>
        <fullName evidence="8">Major Facilitator Superfamily protein</fullName>
    </submittedName>
</protein>
<evidence type="ECO:0000256" key="1">
    <source>
        <dbReference type="ARBA" id="ARBA00004651"/>
    </source>
</evidence>
<feature type="transmembrane region" description="Helical" evidence="7">
    <location>
        <begin position="324"/>
        <end position="343"/>
    </location>
</feature>
<keyword evidence="5 7" id="KW-1133">Transmembrane helix</keyword>
<evidence type="ECO:0000256" key="4">
    <source>
        <dbReference type="ARBA" id="ARBA00022692"/>
    </source>
</evidence>
<keyword evidence="2" id="KW-0813">Transport</keyword>
<evidence type="ECO:0000256" key="7">
    <source>
        <dbReference type="SAM" id="Phobius"/>
    </source>
</evidence>